<feature type="transmembrane region" description="Helical" evidence="13">
    <location>
        <begin position="402"/>
        <end position="421"/>
    </location>
</feature>
<evidence type="ECO:0000256" key="11">
    <source>
        <dbReference type="ARBA" id="ARBA00025515"/>
    </source>
</evidence>
<comment type="function">
    <text evidence="11">Probable lysosomal cobalamin transporter. Required to export cobalamin from lysosomes allowing its conversion to cofactors.</text>
</comment>
<dbReference type="InterPro" id="IPR050854">
    <property type="entry name" value="LMBD1_LysCbl_Transport"/>
</dbReference>
<dbReference type="EMBL" id="CBTN010000045">
    <property type="protein sequence ID" value="CDH57366.1"/>
    <property type="molecule type" value="Genomic_DNA"/>
</dbReference>
<keyword evidence="4" id="KW-0813">Transport</keyword>
<keyword evidence="9" id="KW-0458">Lysosome</keyword>
<keyword evidence="15" id="KW-1185">Reference proteome</keyword>
<evidence type="ECO:0000256" key="13">
    <source>
        <dbReference type="SAM" id="Phobius"/>
    </source>
</evidence>
<feature type="transmembrane region" description="Helical" evidence="13">
    <location>
        <begin position="94"/>
        <end position="118"/>
    </location>
</feature>
<evidence type="ECO:0000256" key="7">
    <source>
        <dbReference type="ARBA" id="ARBA00022989"/>
    </source>
</evidence>
<accession>A0A068S7W4</accession>
<gene>
    <name evidence="14" type="ORF">LCOR_08316.1</name>
</gene>
<reference evidence="14" key="1">
    <citation type="submission" date="2013-08" db="EMBL/GenBank/DDBJ databases">
        <title>Gene expansion shapes genome architecture in the human pathogen Lichtheimia corymbifera: an evolutionary genomics analysis in the ancient terrestrial Mucorales (Mucoromycotina).</title>
        <authorList>
            <person name="Schwartze V.U."/>
            <person name="Winter S."/>
            <person name="Shelest E."/>
            <person name="Marcet-Houben M."/>
            <person name="Horn F."/>
            <person name="Wehner S."/>
            <person name="Hoffmann K."/>
            <person name="Riege K."/>
            <person name="Sammeth M."/>
            <person name="Nowrousian M."/>
            <person name="Valiante V."/>
            <person name="Linde J."/>
            <person name="Jacobsen I.D."/>
            <person name="Marz M."/>
            <person name="Brakhage A.A."/>
            <person name="Gabaldon T."/>
            <person name="Bocker S."/>
            <person name="Voigt K."/>
        </authorList>
    </citation>
    <scope>NUCLEOTIDE SEQUENCE [LARGE SCALE GENOMIC DNA]</scope>
    <source>
        <strain evidence="14">FSU 9682</strain>
    </source>
</reference>
<feature type="transmembrane region" description="Helical" evidence="13">
    <location>
        <begin position="6"/>
        <end position="26"/>
    </location>
</feature>
<comment type="similarity">
    <text evidence="2">Belongs to the LIMR family. LMBRD1 subfamily.</text>
</comment>
<dbReference type="GO" id="GO:0005774">
    <property type="term" value="C:vacuolar membrane"/>
    <property type="evidence" value="ECO:0007669"/>
    <property type="project" value="TreeGrafter"/>
</dbReference>
<protein>
    <recommendedName>
        <fullName evidence="3">Probable lysosomal cobalamin transporter</fullName>
    </recommendedName>
</protein>
<dbReference type="GO" id="GO:0072665">
    <property type="term" value="P:protein localization to vacuole"/>
    <property type="evidence" value="ECO:0007669"/>
    <property type="project" value="TreeGrafter"/>
</dbReference>
<feature type="transmembrane region" description="Helical" evidence="13">
    <location>
        <begin position="184"/>
        <end position="210"/>
    </location>
</feature>
<feature type="compositionally biased region" description="Acidic residues" evidence="12">
    <location>
        <begin position="519"/>
        <end position="531"/>
    </location>
</feature>
<dbReference type="Pfam" id="PF04791">
    <property type="entry name" value="LMBR1"/>
    <property type="match status" value="1"/>
</dbReference>
<keyword evidence="8 13" id="KW-0472">Membrane</keyword>
<evidence type="ECO:0000256" key="4">
    <source>
        <dbReference type="ARBA" id="ARBA00022448"/>
    </source>
</evidence>
<feature type="transmembrane region" description="Helical" evidence="13">
    <location>
        <begin position="38"/>
        <end position="60"/>
    </location>
</feature>
<comment type="caution">
    <text evidence="14">The sequence shown here is derived from an EMBL/GenBank/DDBJ whole genome shotgun (WGS) entry which is preliminary data.</text>
</comment>
<feature type="transmembrane region" description="Helical" evidence="13">
    <location>
        <begin position="298"/>
        <end position="320"/>
    </location>
</feature>
<comment type="subcellular location">
    <subcellularLocation>
        <location evidence="1">Lysosome membrane</location>
        <topology evidence="1">Multi-pass membrane protein</topology>
    </subcellularLocation>
</comment>
<feature type="transmembrane region" description="Helical" evidence="13">
    <location>
        <begin position="360"/>
        <end position="390"/>
    </location>
</feature>
<name>A0A068S7W4_9FUNG</name>
<evidence type="ECO:0000256" key="3">
    <source>
        <dbReference type="ARBA" id="ARBA00017088"/>
    </source>
</evidence>
<evidence type="ECO:0000256" key="9">
    <source>
        <dbReference type="ARBA" id="ARBA00023228"/>
    </source>
</evidence>
<keyword evidence="7 13" id="KW-1133">Transmembrane helix</keyword>
<dbReference type="PANTHER" id="PTHR16130">
    <property type="entry name" value="LYSOSOMAL COBALAMIN TRANSPORTER-RELATED"/>
    <property type="match status" value="1"/>
</dbReference>
<dbReference type="GO" id="GO:0031419">
    <property type="term" value="F:cobalamin binding"/>
    <property type="evidence" value="ECO:0007669"/>
    <property type="project" value="UniProtKB-KW"/>
</dbReference>
<dbReference type="VEuPathDB" id="FungiDB:LCOR_08316.1"/>
<keyword evidence="10" id="KW-0170">Cobalt</keyword>
<dbReference type="InterPro" id="IPR006876">
    <property type="entry name" value="LMBR1-like_membr_prot"/>
</dbReference>
<evidence type="ECO:0000256" key="12">
    <source>
        <dbReference type="SAM" id="MobiDB-lite"/>
    </source>
</evidence>
<evidence type="ECO:0000256" key="8">
    <source>
        <dbReference type="ARBA" id="ARBA00023136"/>
    </source>
</evidence>
<evidence type="ECO:0000313" key="14">
    <source>
        <dbReference type="EMBL" id="CDH57366.1"/>
    </source>
</evidence>
<dbReference type="AlphaFoldDB" id="A0A068S7W4"/>
<dbReference type="Proteomes" id="UP000027586">
    <property type="component" value="Unassembled WGS sequence"/>
</dbReference>
<evidence type="ECO:0000256" key="6">
    <source>
        <dbReference type="ARBA" id="ARBA00022692"/>
    </source>
</evidence>
<dbReference type="OrthoDB" id="73273at2759"/>
<feature type="region of interest" description="Disordered" evidence="12">
    <location>
        <begin position="519"/>
        <end position="553"/>
    </location>
</feature>
<dbReference type="PANTHER" id="PTHR16130:SF2">
    <property type="entry name" value="LYSOSOMAL COBALAMIN TRANSPORT ESCORT PROTEIN LMBD1"/>
    <property type="match status" value="1"/>
</dbReference>
<evidence type="ECO:0000256" key="1">
    <source>
        <dbReference type="ARBA" id="ARBA00004155"/>
    </source>
</evidence>
<sequence>MSAVVGIAWIVYGILVTGFLGVAIAFTRHYQHKHESEALATIITILALTLVLATVALVPIDIFLVSSTVDQSTGLKQPWATPDKMDQITMTIQIVYYACYGAIGLFSFLVIPFAYFYYEEYDDEDEQSNLDRILGALKYTSFFVVICILLIVAGLFVKPSQEPPTLGLDWLEKLLIGNNSLKSLSFVLACLILAGMVVFIGYTAPGLSLLPLSMIKGRRSVDTEKEDINSRIAVNRERQREIQARYSGTAKPKSMHDRHDLDRLEDERRALSRMLRTIEHDSGTTWYRVMRWLRPLELVTGVFLLLLSLAITVSIFLTIFDKINSSICGSSCGYVINHPDLFNPINIIFVKLANVFPLDYIFMVLLIIYFFLSTMSGVITMGVRLLWISLFKIRKGATMPQALLILTILMTLGLLAMNYSLTAVVAPGYAHFGSQVYCNHTITDTSRDCSEHKELIVPCDIYAPTDICTPTTVSTLIDRIAINAPFFGVVLYYAQWAFLVVYVLGLLVALFRKRQNNVDEETEDMDADEEQQILLRGESSRQHHYGSQNPGHA</sequence>
<evidence type="ECO:0000256" key="2">
    <source>
        <dbReference type="ARBA" id="ARBA00009901"/>
    </source>
</evidence>
<feature type="transmembrane region" description="Helical" evidence="13">
    <location>
        <begin position="493"/>
        <end position="511"/>
    </location>
</feature>
<dbReference type="STRING" id="1263082.A0A068S7W4"/>
<organism evidence="14 15">
    <name type="scientific">Lichtheimia corymbifera JMRC:FSU:9682</name>
    <dbReference type="NCBI Taxonomy" id="1263082"/>
    <lineage>
        <taxon>Eukaryota</taxon>
        <taxon>Fungi</taxon>
        <taxon>Fungi incertae sedis</taxon>
        <taxon>Mucoromycota</taxon>
        <taxon>Mucoromycotina</taxon>
        <taxon>Mucoromycetes</taxon>
        <taxon>Mucorales</taxon>
        <taxon>Lichtheimiaceae</taxon>
        <taxon>Lichtheimia</taxon>
    </lineage>
</organism>
<keyword evidence="6 13" id="KW-0812">Transmembrane</keyword>
<feature type="transmembrane region" description="Helical" evidence="13">
    <location>
        <begin position="139"/>
        <end position="157"/>
    </location>
</feature>
<evidence type="ECO:0000256" key="5">
    <source>
        <dbReference type="ARBA" id="ARBA00022628"/>
    </source>
</evidence>
<evidence type="ECO:0000313" key="15">
    <source>
        <dbReference type="Proteomes" id="UP000027586"/>
    </source>
</evidence>
<evidence type="ECO:0000256" key="10">
    <source>
        <dbReference type="ARBA" id="ARBA00023285"/>
    </source>
</evidence>
<keyword evidence="5" id="KW-0846">Cobalamin</keyword>
<proteinExistence type="inferred from homology"/>